<reference evidence="1" key="1">
    <citation type="submission" date="2014-11" db="EMBL/GenBank/DDBJ databases">
        <authorList>
            <person name="Amaro Gonzalez C."/>
        </authorList>
    </citation>
    <scope>NUCLEOTIDE SEQUENCE</scope>
</reference>
<protein>
    <submittedName>
        <fullName evidence="1">Uncharacterized protein</fullName>
    </submittedName>
</protein>
<organism evidence="1">
    <name type="scientific">Anguilla anguilla</name>
    <name type="common">European freshwater eel</name>
    <name type="synonym">Muraena anguilla</name>
    <dbReference type="NCBI Taxonomy" id="7936"/>
    <lineage>
        <taxon>Eukaryota</taxon>
        <taxon>Metazoa</taxon>
        <taxon>Chordata</taxon>
        <taxon>Craniata</taxon>
        <taxon>Vertebrata</taxon>
        <taxon>Euteleostomi</taxon>
        <taxon>Actinopterygii</taxon>
        <taxon>Neopterygii</taxon>
        <taxon>Teleostei</taxon>
        <taxon>Anguilliformes</taxon>
        <taxon>Anguillidae</taxon>
        <taxon>Anguilla</taxon>
    </lineage>
</organism>
<sequence>MGETGPCF</sequence>
<reference evidence="1" key="2">
    <citation type="journal article" date="2015" name="Fish Shellfish Immunol.">
        <title>Early steps in the European eel (Anguilla anguilla)-Vibrio vulnificus interaction in the gills: Role of the RtxA13 toxin.</title>
        <authorList>
            <person name="Callol A."/>
            <person name="Pajuelo D."/>
            <person name="Ebbesson L."/>
            <person name="Teles M."/>
            <person name="MacKenzie S."/>
            <person name="Amaro C."/>
        </authorList>
    </citation>
    <scope>NUCLEOTIDE SEQUENCE</scope>
</reference>
<dbReference type="EMBL" id="GBXM01033548">
    <property type="protein sequence ID" value="JAH75029.1"/>
    <property type="molecule type" value="Transcribed_RNA"/>
</dbReference>
<proteinExistence type="predicted"/>
<accession>A0A0E9VA93</accession>
<name>A0A0E9VA93_ANGAN</name>
<evidence type="ECO:0000313" key="1">
    <source>
        <dbReference type="EMBL" id="JAH75029.1"/>
    </source>
</evidence>